<sequence length="165" mass="18097">MWTGILWAVVGLLVVVLAGFLALVVSMRTKNRRGLGIIRRFGKRFGRSIELRTAGEPGASAAVIRHVGRRSGAPYATPVGVYPMDDDFLVYLPYGRDVDWLRNIRAAGAAELRVEGRTHRVTPQLVEPAEALPYLSKRDRGVARLFGVTDFLVLRRVPVASGGTT</sequence>
<feature type="transmembrane region" description="Helical" evidence="1">
    <location>
        <begin position="6"/>
        <end position="25"/>
    </location>
</feature>
<comment type="caution">
    <text evidence="2">The sequence shown here is derived from an EMBL/GenBank/DDBJ whole genome shotgun (WGS) entry which is preliminary data.</text>
</comment>
<dbReference type="Gene3D" id="2.30.110.10">
    <property type="entry name" value="Electron Transport, Fmn-binding Protein, Chain A"/>
    <property type="match status" value="1"/>
</dbReference>
<keyword evidence="3" id="KW-1185">Reference proteome</keyword>
<dbReference type="EMBL" id="JBHSFI010000004">
    <property type="protein sequence ID" value="MFC4629111.1"/>
    <property type="molecule type" value="Genomic_DNA"/>
</dbReference>
<keyword evidence="1" id="KW-1133">Transmembrane helix</keyword>
<protein>
    <submittedName>
        <fullName evidence="2">Nitroreductase family deazaflavin-dependent oxidoreductase</fullName>
    </submittedName>
</protein>
<gene>
    <name evidence="2" type="ORF">ACFO6V_12765</name>
</gene>
<reference evidence="3" key="1">
    <citation type="journal article" date="2019" name="Int. J. Syst. Evol. Microbiol.">
        <title>The Global Catalogue of Microorganisms (GCM) 10K type strain sequencing project: providing services to taxonomists for standard genome sequencing and annotation.</title>
        <authorList>
            <consortium name="The Broad Institute Genomics Platform"/>
            <consortium name="The Broad Institute Genome Sequencing Center for Infectious Disease"/>
            <person name="Wu L."/>
            <person name="Ma J."/>
        </authorList>
    </citation>
    <scope>NUCLEOTIDE SEQUENCE [LARGE SCALE GENOMIC DNA]</scope>
    <source>
        <strain evidence="3">CCUG 42722</strain>
    </source>
</reference>
<dbReference type="InterPro" id="IPR012349">
    <property type="entry name" value="Split_barrel_FMN-bd"/>
</dbReference>
<organism evidence="2 3">
    <name type="scientific">Promicromonospora alba</name>
    <dbReference type="NCBI Taxonomy" id="1616110"/>
    <lineage>
        <taxon>Bacteria</taxon>
        <taxon>Bacillati</taxon>
        <taxon>Actinomycetota</taxon>
        <taxon>Actinomycetes</taxon>
        <taxon>Micrococcales</taxon>
        <taxon>Promicromonosporaceae</taxon>
        <taxon>Promicromonospora</taxon>
    </lineage>
</organism>
<proteinExistence type="predicted"/>
<dbReference type="RefSeq" id="WP_377135880.1">
    <property type="nucleotide sequence ID" value="NZ_JBHSFI010000004.1"/>
</dbReference>
<dbReference type="InterPro" id="IPR004378">
    <property type="entry name" value="F420H2_quin_Rdtase"/>
</dbReference>
<accession>A0ABV9HFT9</accession>
<evidence type="ECO:0000313" key="2">
    <source>
        <dbReference type="EMBL" id="MFC4629111.1"/>
    </source>
</evidence>
<name>A0ABV9HFT9_9MICO</name>
<keyword evidence="1" id="KW-0812">Transmembrane</keyword>
<dbReference type="Proteomes" id="UP001596011">
    <property type="component" value="Unassembled WGS sequence"/>
</dbReference>
<dbReference type="Pfam" id="PF04075">
    <property type="entry name" value="F420H2_quin_red"/>
    <property type="match status" value="1"/>
</dbReference>
<dbReference type="NCBIfam" id="TIGR00026">
    <property type="entry name" value="hi_GC_TIGR00026"/>
    <property type="match status" value="1"/>
</dbReference>
<evidence type="ECO:0000256" key="1">
    <source>
        <dbReference type="SAM" id="Phobius"/>
    </source>
</evidence>
<dbReference type="SUPFAM" id="SSF50475">
    <property type="entry name" value="FMN-binding split barrel"/>
    <property type="match status" value="1"/>
</dbReference>
<evidence type="ECO:0000313" key="3">
    <source>
        <dbReference type="Proteomes" id="UP001596011"/>
    </source>
</evidence>
<keyword evidence="1" id="KW-0472">Membrane</keyword>